<name>A0AAD9D0V1_GLOAC</name>
<proteinExistence type="predicted"/>
<dbReference type="Proteomes" id="UP001244207">
    <property type="component" value="Unassembled WGS sequence"/>
</dbReference>
<evidence type="ECO:0000256" key="1">
    <source>
        <dbReference type="SAM" id="MobiDB-lite"/>
    </source>
</evidence>
<feature type="region of interest" description="Disordered" evidence="1">
    <location>
        <begin position="123"/>
        <end position="144"/>
    </location>
</feature>
<reference evidence="2" key="1">
    <citation type="submission" date="2021-12" db="EMBL/GenBank/DDBJ databases">
        <title>Comparative genomics, transcriptomics and evolutionary studies reveal genomic signatures of adaptation to plant cell wall in hemibiotrophic fungi.</title>
        <authorList>
            <consortium name="DOE Joint Genome Institute"/>
            <person name="Baroncelli R."/>
            <person name="Diaz J.F."/>
            <person name="Benocci T."/>
            <person name="Peng M."/>
            <person name="Battaglia E."/>
            <person name="Haridas S."/>
            <person name="Andreopoulos W."/>
            <person name="Labutti K."/>
            <person name="Pangilinan J."/>
            <person name="Floch G.L."/>
            <person name="Makela M.R."/>
            <person name="Henrissat B."/>
            <person name="Grigoriev I.V."/>
            <person name="Crouch J.A."/>
            <person name="De Vries R.P."/>
            <person name="Sukno S.A."/>
            <person name="Thon M.R."/>
        </authorList>
    </citation>
    <scope>NUCLEOTIDE SEQUENCE</scope>
    <source>
        <strain evidence="2">CBS 112980</strain>
    </source>
</reference>
<comment type="caution">
    <text evidence="2">The sequence shown here is derived from an EMBL/GenBank/DDBJ whole genome shotgun (WGS) entry which is preliminary data.</text>
</comment>
<organism evidence="2 3">
    <name type="scientific">Glomerella acutata</name>
    <name type="common">Colletotrichum acutatum</name>
    <dbReference type="NCBI Taxonomy" id="27357"/>
    <lineage>
        <taxon>Eukaryota</taxon>
        <taxon>Fungi</taxon>
        <taxon>Dikarya</taxon>
        <taxon>Ascomycota</taxon>
        <taxon>Pezizomycotina</taxon>
        <taxon>Sordariomycetes</taxon>
        <taxon>Hypocreomycetidae</taxon>
        <taxon>Glomerellales</taxon>
        <taxon>Glomerellaceae</taxon>
        <taxon>Colletotrichum</taxon>
        <taxon>Colletotrichum acutatum species complex</taxon>
    </lineage>
</organism>
<evidence type="ECO:0000313" key="2">
    <source>
        <dbReference type="EMBL" id="KAK1730057.1"/>
    </source>
</evidence>
<sequence>MTLDVTSPCIFRHSTTTAPNIVGFRDTGLAGCPHSAMEDIGDQWASGIPPKHAGLIPSLEDPKTSKLGCPVADISISSCFGLNVTGWAIGTRASQDLDAVWNADRGSSRLVCLTSELPVSLRDQGNSQPLAVPETPLSPPSAMR</sequence>
<accession>A0AAD9D0V1</accession>
<dbReference type="AlphaFoldDB" id="A0AAD9D0V1"/>
<gene>
    <name evidence="2" type="ORF">BDZ83DRAFT_647233</name>
</gene>
<keyword evidence="3" id="KW-1185">Reference proteome</keyword>
<dbReference type="RefSeq" id="XP_060370112.1">
    <property type="nucleotide sequence ID" value="XM_060510055.1"/>
</dbReference>
<dbReference type="GeneID" id="85393954"/>
<dbReference type="EMBL" id="JAHMHS010000008">
    <property type="protein sequence ID" value="KAK1730057.1"/>
    <property type="molecule type" value="Genomic_DNA"/>
</dbReference>
<protein>
    <submittedName>
        <fullName evidence="2">Uncharacterized protein</fullName>
    </submittedName>
</protein>
<evidence type="ECO:0000313" key="3">
    <source>
        <dbReference type="Proteomes" id="UP001244207"/>
    </source>
</evidence>